<dbReference type="RefSeq" id="WP_160619203.1">
    <property type="nucleotide sequence ID" value="NZ_CP047652.1"/>
</dbReference>
<dbReference type="GO" id="GO:0003677">
    <property type="term" value="F:DNA binding"/>
    <property type="evidence" value="ECO:0007669"/>
    <property type="project" value="InterPro"/>
</dbReference>
<evidence type="ECO:0000313" key="2">
    <source>
        <dbReference type="EMBL" id="QHI96130.1"/>
    </source>
</evidence>
<name>A0A6P1NHW7_9PROT</name>
<accession>A0A6P1NHW7</accession>
<dbReference type="KEGG" id="bomb:GT348_07695"/>
<proteinExistence type="predicted"/>
<dbReference type="Pfam" id="PF13560">
    <property type="entry name" value="HTH_31"/>
    <property type="match status" value="1"/>
</dbReference>
<dbReference type="CDD" id="cd00093">
    <property type="entry name" value="HTH_XRE"/>
    <property type="match status" value="1"/>
</dbReference>
<evidence type="ECO:0000313" key="3">
    <source>
        <dbReference type="Proteomes" id="UP000463975"/>
    </source>
</evidence>
<gene>
    <name evidence="2" type="ORF">GT348_07695</name>
</gene>
<feature type="domain" description="HTH cro/C1-type" evidence="1">
    <location>
        <begin position="10"/>
        <end position="66"/>
    </location>
</feature>
<dbReference type="AlphaFoldDB" id="A0A6P1NHW7"/>
<dbReference type="PROSITE" id="PS50943">
    <property type="entry name" value="HTH_CROC1"/>
    <property type="match status" value="1"/>
</dbReference>
<dbReference type="EMBL" id="CP047652">
    <property type="protein sequence ID" value="QHI96130.1"/>
    <property type="molecule type" value="Genomic_DNA"/>
</dbReference>
<dbReference type="Proteomes" id="UP000463975">
    <property type="component" value="Chromosome"/>
</dbReference>
<dbReference type="Gene3D" id="1.10.260.40">
    <property type="entry name" value="lambda repressor-like DNA-binding domains"/>
    <property type="match status" value="1"/>
</dbReference>
<reference evidence="2 3" key="1">
    <citation type="submission" date="2020-01" db="EMBL/GenBank/DDBJ databases">
        <title>Genome sequencing of strain KACC 21507.</title>
        <authorList>
            <person name="Heo J."/>
            <person name="Kim S.-J."/>
            <person name="Kim J.-S."/>
            <person name="Hong S.-B."/>
            <person name="Kwon S.-W."/>
        </authorList>
    </citation>
    <scope>NUCLEOTIDE SEQUENCE [LARGE SCALE GENOMIC DNA]</scope>
    <source>
        <strain evidence="2 3">KACC 21507</strain>
    </source>
</reference>
<dbReference type="SMART" id="SM00530">
    <property type="entry name" value="HTH_XRE"/>
    <property type="match status" value="1"/>
</dbReference>
<protein>
    <submittedName>
        <fullName evidence="2">Helix-turn-helix domain-containing protein</fullName>
    </submittedName>
</protein>
<organism evidence="2 3">
    <name type="scientific">Aristophania vespae</name>
    <dbReference type="NCBI Taxonomy" id="2697033"/>
    <lineage>
        <taxon>Bacteria</taxon>
        <taxon>Pseudomonadati</taxon>
        <taxon>Pseudomonadota</taxon>
        <taxon>Alphaproteobacteria</taxon>
        <taxon>Acetobacterales</taxon>
        <taxon>Acetobacteraceae</taxon>
        <taxon>Aristophania</taxon>
    </lineage>
</organism>
<sequence>MKKETLGQRLRRLRHQAGLQQSEAVAALSVEIQSSQLSKIETDKSLPSWPVMCALSDLYGVAIDYIRFGDEISLVETPSQLVKNSTEFALLRAWRAMDEEEKRALALFLDKFGPLASEKDRVA</sequence>
<dbReference type="InterPro" id="IPR010982">
    <property type="entry name" value="Lambda_DNA-bd_dom_sf"/>
</dbReference>
<dbReference type="InterPro" id="IPR001387">
    <property type="entry name" value="Cro/C1-type_HTH"/>
</dbReference>
<evidence type="ECO:0000259" key="1">
    <source>
        <dbReference type="PROSITE" id="PS50943"/>
    </source>
</evidence>
<keyword evidence="3" id="KW-1185">Reference proteome</keyword>
<dbReference type="SUPFAM" id="SSF47413">
    <property type="entry name" value="lambda repressor-like DNA-binding domains"/>
    <property type="match status" value="1"/>
</dbReference>